<comment type="caution">
    <text evidence="2">The sequence shown here is derived from an EMBL/GenBank/DDBJ whole genome shotgun (WGS) entry which is preliminary data.</text>
</comment>
<protein>
    <recommendedName>
        <fullName evidence="4">Extracellular membrane protein CFEM domain-containing protein</fullName>
    </recommendedName>
</protein>
<gene>
    <name evidence="2" type="ORF">TWF694_006311</name>
</gene>
<evidence type="ECO:0000313" key="2">
    <source>
        <dbReference type="EMBL" id="KAK6542352.1"/>
    </source>
</evidence>
<sequence length="89" mass="9090">MQKVISFITIATLILGTFAAPTAGPVGLKIRSSTCDASNPDADATCFTECFKDGSIDGGRCGPDGACICEDKGSAFTGDVLVPGVTREE</sequence>
<feature type="chain" id="PRO_5043732096" description="Extracellular membrane protein CFEM domain-containing protein" evidence="1">
    <location>
        <begin position="20"/>
        <end position="89"/>
    </location>
</feature>
<reference evidence="2 3" key="1">
    <citation type="submission" date="2019-10" db="EMBL/GenBank/DDBJ databases">
        <authorList>
            <person name="Palmer J.M."/>
        </authorList>
    </citation>
    <scope>NUCLEOTIDE SEQUENCE [LARGE SCALE GENOMIC DNA]</scope>
    <source>
        <strain evidence="2 3">TWF694</strain>
    </source>
</reference>
<dbReference type="Proteomes" id="UP001365542">
    <property type="component" value="Unassembled WGS sequence"/>
</dbReference>
<proteinExistence type="predicted"/>
<dbReference type="EMBL" id="JAVHJO010000002">
    <property type="protein sequence ID" value="KAK6542352.1"/>
    <property type="molecule type" value="Genomic_DNA"/>
</dbReference>
<keyword evidence="1" id="KW-0732">Signal</keyword>
<name>A0AAV9XL80_9PEZI</name>
<dbReference type="AlphaFoldDB" id="A0AAV9XL80"/>
<keyword evidence="3" id="KW-1185">Reference proteome</keyword>
<evidence type="ECO:0000256" key="1">
    <source>
        <dbReference type="SAM" id="SignalP"/>
    </source>
</evidence>
<evidence type="ECO:0008006" key="4">
    <source>
        <dbReference type="Google" id="ProtNLM"/>
    </source>
</evidence>
<accession>A0AAV9XL80</accession>
<feature type="signal peptide" evidence="1">
    <location>
        <begin position="1"/>
        <end position="19"/>
    </location>
</feature>
<evidence type="ECO:0000313" key="3">
    <source>
        <dbReference type="Proteomes" id="UP001365542"/>
    </source>
</evidence>
<organism evidence="2 3">
    <name type="scientific">Orbilia ellipsospora</name>
    <dbReference type="NCBI Taxonomy" id="2528407"/>
    <lineage>
        <taxon>Eukaryota</taxon>
        <taxon>Fungi</taxon>
        <taxon>Dikarya</taxon>
        <taxon>Ascomycota</taxon>
        <taxon>Pezizomycotina</taxon>
        <taxon>Orbiliomycetes</taxon>
        <taxon>Orbiliales</taxon>
        <taxon>Orbiliaceae</taxon>
        <taxon>Orbilia</taxon>
    </lineage>
</organism>